<evidence type="ECO:0000313" key="2">
    <source>
        <dbReference type="Proteomes" id="UP000279029"/>
    </source>
</evidence>
<evidence type="ECO:0000313" key="1">
    <source>
        <dbReference type="EMBL" id="VDN49032.1"/>
    </source>
</evidence>
<proteinExistence type="predicted"/>
<dbReference type="AlphaFoldDB" id="A0A3P7S335"/>
<accession>A0A3P7S335</accession>
<dbReference type="Proteomes" id="UP000279029">
    <property type="component" value="Chromosome"/>
</dbReference>
<keyword evidence="2" id="KW-1185">Reference proteome</keyword>
<organism evidence="1 2">
    <name type="scientific">Petrocella atlantisensis</name>
    <dbReference type="NCBI Taxonomy" id="2173034"/>
    <lineage>
        <taxon>Bacteria</taxon>
        <taxon>Bacillati</taxon>
        <taxon>Bacillota</taxon>
        <taxon>Clostridia</taxon>
        <taxon>Lachnospirales</taxon>
        <taxon>Vallitaleaceae</taxon>
        <taxon>Petrocella</taxon>
    </lineage>
</organism>
<dbReference type="EMBL" id="LR130778">
    <property type="protein sequence ID" value="VDN49032.1"/>
    <property type="molecule type" value="Genomic_DNA"/>
</dbReference>
<dbReference type="Pfam" id="PF12646">
    <property type="entry name" value="DUF3783"/>
    <property type="match status" value="1"/>
</dbReference>
<protein>
    <recommendedName>
        <fullName evidence="3">DUF3783 domain-containing protein</fullName>
    </recommendedName>
</protein>
<evidence type="ECO:0008006" key="3">
    <source>
        <dbReference type="Google" id="ProtNLM"/>
    </source>
</evidence>
<gene>
    <name evidence="1" type="ORF">PATL70BA_3113</name>
</gene>
<dbReference type="KEGG" id="cbar:PATL70BA_3113"/>
<dbReference type="InterPro" id="IPR016621">
    <property type="entry name" value="UCP014543"/>
</dbReference>
<reference evidence="1 2" key="1">
    <citation type="submission" date="2018-09" db="EMBL/GenBank/DDBJ databases">
        <authorList>
            <person name="Postec A."/>
        </authorList>
    </citation>
    <scope>NUCLEOTIDE SEQUENCE [LARGE SCALE GENOMIC DNA]</scope>
    <source>
        <strain evidence="1">70B-A</strain>
    </source>
</reference>
<sequence>MAFEKIDHQNNNRPEGKTCLLVYGYDEISFKKIQDYAALYDIFEFVNVTPSTLGNTLQKLIDHTDKPTFGIERVDTQAIVLNAVSPKELNDFVRSFRTLGLPSPLFAVVTPLSINWPFHELLKDLLEERAMIANNRKFSKND</sequence>
<name>A0A3P7S335_9FIRM</name>